<accession>V2VYK8</accession>
<dbReference type="RefSeq" id="WP_018680085.1">
    <property type="nucleotide sequence ID" value="NZ_AYEV01000062.1"/>
</dbReference>
<keyword evidence="1" id="KW-0472">Membrane</keyword>
<reference evidence="2 3" key="1">
    <citation type="submission" date="2013-10" db="EMBL/GenBank/DDBJ databases">
        <title>The Genome Sequence of Acinetobacter tjernbergiae CIP107465.</title>
        <authorList>
            <consortium name="The Broad Institute Genomics Platform"/>
            <consortium name="The Broad Institute Genome Sequencing Center for Infectious Disease"/>
            <person name="Cerqueira G."/>
            <person name="Feldgarden M."/>
            <person name="Courvalin P."/>
            <person name="Grillot-Courvalin C."/>
            <person name="Clermont D."/>
            <person name="Rocha E."/>
            <person name="Yoon E.-J."/>
            <person name="Nemec A."/>
            <person name="Young S.K."/>
            <person name="Zeng Q."/>
            <person name="Gargeya S."/>
            <person name="Fitzgerald M."/>
            <person name="Abouelleil A."/>
            <person name="Alvarado L."/>
            <person name="Berlin A.M."/>
            <person name="Chapman S.B."/>
            <person name="Gainer-Dewar J."/>
            <person name="Goldberg J."/>
            <person name="Gnerre S."/>
            <person name="Griggs A."/>
            <person name="Gujja S."/>
            <person name="Hansen M."/>
            <person name="Howarth C."/>
            <person name="Imamovic A."/>
            <person name="Ireland A."/>
            <person name="Larimer J."/>
            <person name="McCowan C."/>
            <person name="Murphy C."/>
            <person name="Pearson M."/>
            <person name="Poon T.W."/>
            <person name="Priest M."/>
            <person name="Roberts A."/>
            <person name="Saif S."/>
            <person name="Shea T."/>
            <person name="Sykes S."/>
            <person name="Wortman J."/>
            <person name="Nusbaum C."/>
            <person name="Birren B."/>
        </authorList>
    </citation>
    <scope>NUCLEOTIDE SEQUENCE [LARGE SCALE GENOMIC DNA]</scope>
    <source>
        <strain evidence="2 3">CIP 107465</strain>
    </source>
</reference>
<keyword evidence="3" id="KW-1185">Reference proteome</keyword>
<evidence type="ECO:0000313" key="3">
    <source>
        <dbReference type="Proteomes" id="UP000017404"/>
    </source>
</evidence>
<keyword evidence="1" id="KW-0812">Transmembrane</keyword>
<evidence type="ECO:0000256" key="1">
    <source>
        <dbReference type="SAM" id="Phobius"/>
    </source>
</evidence>
<name>V2VYK8_9GAMM</name>
<sequence length="102" mass="11895">MKTLIVKFTLIFCSALFVFSAYQSYLENSYTQFFFQLGLGFLLLRDAQTPEFFLQKIQAKTFFSVQKIQIDFNPSGLLWILGYSFLAISIVLWTLSFIGYKE</sequence>
<dbReference type="Proteomes" id="UP000017404">
    <property type="component" value="Unassembled WGS sequence"/>
</dbReference>
<keyword evidence="1" id="KW-1133">Transmembrane helix</keyword>
<evidence type="ECO:0000313" key="2">
    <source>
        <dbReference type="EMBL" id="ESK52809.1"/>
    </source>
</evidence>
<dbReference type="AlphaFoldDB" id="V2VYK8"/>
<comment type="caution">
    <text evidence="2">The sequence shown here is derived from an EMBL/GenBank/DDBJ whole genome shotgun (WGS) entry which is preliminary data.</text>
</comment>
<dbReference type="EMBL" id="AYEV01000062">
    <property type="protein sequence ID" value="ESK52809.1"/>
    <property type="molecule type" value="Genomic_DNA"/>
</dbReference>
<feature type="transmembrane region" description="Helical" evidence="1">
    <location>
        <begin position="77"/>
        <end position="100"/>
    </location>
</feature>
<protein>
    <submittedName>
        <fullName evidence="2">Uncharacterized protein</fullName>
    </submittedName>
</protein>
<dbReference type="PATRIC" id="fig|1120928.5.peg.3546"/>
<proteinExistence type="predicted"/>
<gene>
    <name evidence="2" type="ORF">F990_03506</name>
</gene>
<organism evidence="2 3">
    <name type="scientific">Acinetobacter tjernbergiae DSM 14971 = CIP 107465</name>
    <dbReference type="NCBI Taxonomy" id="1120928"/>
    <lineage>
        <taxon>Bacteria</taxon>
        <taxon>Pseudomonadati</taxon>
        <taxon>Pseudomonadota</taxon>
        <taxon>Gammaproteobacteria</taxon>
        <taxon>Moraxellales</taxon>
        <taxon>Moraxellaceae</taxon>
        <taxon>Acinetobacter</taxon>
    </lineage>
</organism>